<feature type="transmembrane region" description="Helical" evidence="6">
    <location>
        <begin position="79"/>
        <end position="101"/>
    </location>
</feature>
<dbReference type="Gene3D" id="1.20.1420.30">
    <property type="entry name" value="NCX, central ion-binding region"/>
    <property type="match status" value="1"/>
</dbReference>
<gene>
    <name evidence="8" type="ORF">Sya03_29040</name>
</gene>
<comment type="subcellular location">
    <subcellularLocation>
        <location evidence="1">Membrane</location>
        <topology evidence="1">Multi-pass membrane protein</topology>
    </subcellularLocation>
</comment>
<feature type="transmembrane region" description="Helical" evidence="6">
    <location>
        <begin position="15"/>
        <end position="36"/>
    </location>
</feature>
<evidence type="ECO:0000313" key="9">
    <source>
        <dbReference type="Proteomes" id="UP000652013"/>
    </source>
</evidence>
<keyword evidence="9" id="KW-1185">Reference proteome</keyword>
<dbReference type="GO" id="GO:0016020">
    <property type="term" value="C:membrane"/>
    <property type="evidence" value="ECO:0007669"/>
    <property type="project" value="UniProtKB-SubCell"/>
</dbReference>
<feature type="transmembrane region" description="Helical" evidence="6">
    <location>
        <begin position="48"/>
        <end position="73"/>
    </location>
</feature>
<dbReference type="AlphaFoldDB" id="A0A8J4DIX5"/>
<evidence type="ECO:0000313" key="8">
    <source>
        <dbReference type="EMBL" id="GIJ03552.1"/>
    </source>
</evidence>
<protein>
    <recommendedName>
        <fullName evidence="7">Sodium/calcium exchanger membrane region domain-containing protein</fullName>
    </recommendedName>
</protein>
<keyword evidence="2 6" id="KW-0812">Transmembrane</keyword>
<dbReference type="Pfam" id="PF01699">
    <property type="entry name" value="Na_Ca_ex"/>
    <property type="match status" value="1"/>
</dbReference>
<proteinExistence type="predicted"/>
<evidence type="ECO:0000256" key="6">
    <source>
        <dbReference type="SAM" id="Phobius"/>
    </source>
</evidence>
<keyword evidence="3 6" id="KW-1133">Transmembrane helix</keyword>
<feature type="transmembrane region" description="Helical" evidence="6">
    <location>
        <begin position="140"/>
        <end position="161"/>
    </location>
</feature>
<feature type="transmembrane region" description="Helical" evidence="6">
    <location>
        <begin position="113"/>
        <end position="134"/>
    </location>
</feature>
<accession>A0A8J4DIX5</accession>
<feature type="region of interest" description="Disordered" evidence="5">
    <location>
        <begin position="174"/>
        <end position="236"/>
    </location>
</feature>
<comment type="caution">
    <text evidence="8">The sequence shown here is derived from an EMBL/GenBank/DDBJ whole genome shotgun (WGS) entry which is preliminary data.</text>
</comment>
<dbReference type="Proteomes" id="UP000652013">
    <property type="component" value="Unassembled WGS sequence"/>
</dbReference>
<evidence type="ECO:0000256" key="1">
    <source>
        <dbReference type="ARBA" id="ARBA00004141"/>
    </source>
</evidence>
<evidence type="ECO:0000256" key="4">
    <source>
        <dbReference type="ARBA" id="ARBA00023136"/>
    </source>
</evidence>
<feature type="compositionally biased region" description="Low complexity" evidence="5">
    <location>
        <begin position="200"/>
        <end position="211"/>
    </location>
</feature>
<feature type="domain" description="Sodium/calcium exchanger membrane region" evidence="7">
    <location>
        <begin position="14"/>
        <end position="155"/>
    </location>
</feature>
<reference evidence="8" key="1">
    <citation type="submission" date="2021-01" db="EMBL/GenBank/DDBJ databases">
        <title>Whole genome shotgun sequence of Spirilliplanes yamanashiensis NBRC 15828.</title>
        <authorList>
            <person name="Komaki H."/>
            <person name="Tamura T."/>
        </authorList>
    </citation>
    <scope>NUCLEOTIDE SEQUENCE</scope>
    <source>
        <strain evidence="8">NBRC 15828</strain>
    </source>
</reference>
<dbReference type="InterPro" id="IPR004837">
    <property type="entry name" value="NaCa_Exmemb"/>
</dbReference>
<evidence type="ECO:0000259" key="7">
    <source>
        <dbReference type="Pfam" id="PF01699"/>
    </source>
</evidence>
<organism evidence="8 9">
    <name type="scientific">Spirilliplanes yamanashiensis</name>
    <dbReference type="NCBI Taxonomy" id="42233"/>
    <lineage>
        <taxon>Bacteria</taxon>
        <taxon>Bacillati</taxon>
        <taxon>Actinomycetota</taxon>
        <taxon>Actinomycetes</taxon>
        <taxon>Micromonosporales</taxon>
        <taxon>Micromonosporaceae</taxon>
        <taxon>Spirilliplanes</taxon>
    </lineage>
</organism>
<dbReference type="EMBL" id="BOOY01000021">
    <property type="protein sequence ID" value="GIJ03552.1"/>
    <property type="molecule type" value="Genomic_DNA"/>
</dbReference>
<evidence type="ECO:0000256" key="5">
    <source>
        <dbReference type="SAM" id="MobiDB-lite"/>
    </source>
</evidence>
<dbReference type="InterPro" id="IPR044880">
    <property type="entry name" value="NCX_ion-bd_dom_sf"/>
</dbReference>
<name>A0A8J4DIX5_9ACTN</name>
<keyword evidence="4 6" id="KW-0472">Membrane</keyword>
<dbReference type="GO" id="GO:0055085">
    <property type="term" value="P:transmembrane transport"/>
    <property type="evidence" value="ECO:0007669"/>
    <property type="project" value="InterPro"/>
</dbReference>
<evidence type="ECO:0000256" key="2">
    <source>
        <dbReference type="ARBA" id="ARBA00022692"/>
    </source>
</evidence>
<evidence type="ECO:0000256" key="3">
    <source>
        <dbReference type="ARBA" id="ARBA00022989"/>
    </source>
</evidence>
<sequence>MPDLFATPWSLGTSVAVFVTAGILTVVASIRLVGLGDTLADRTGWGEALFGAVFFGLATSLSGIVMTAVTAAAEQPQLAYSNAVGGIAAQTTALVVADAFYRRANLEHASASLSNLLFGCLLIALLALALLATYTPDVTVGGIHPVSLVMVVCYLGGISLVRRSDATPMWNAVDTSETRTDVPQQQDPLERHSTRVLGCSSPESVSRSPRPAGRWVPPLRASSKPPDCVQDSSAVC</sequence>